<dbReference type="Proteomes" id="UP001162031">
    <property type="component" value="Unassembled WGS sequence"/>
</dbReference>
<dbReference type="PANTHER" id="PTHR18921">
    <property type="entry name" value="MYOSIN HEAVY CHAIN - RELATED"/>
    <property type="match status" value="1"/>
</dbReference>
<keyword evidence="7" id="KW-1185">Reference proteome</keyword>
<dbReference type="EMBL" id="CANTFL010001441">
    <property type="protein sequence ID" value="CAI5739929.1"/>
    <property type="molecule type" value="Genomic_DNA"/>
</dbReference>
<feature type="region of interest" description="Disordered" evidence="5">
    <location>
        <begin position="314"/>
        <end position="336"/>
    </location>
</feature>
<comment type="caution">
    <text evidence="6">The sequence shown here is derived from an EMBL/GenBank/DDBJ whole genome shotgun (WGS) entry which is preliminary data.</text>
</comment>
<proteinExistence type="predicted"/>
<feature type="region of interest" description="Disordered" evidence="5">
    <location>
        <begin position="96"/>
        <end position="125"/>
    </location>
</feature>
<keyword evidence="3 4" id="KW-0175">Coiled coil</keyword>
<dbReference type="GO" id="GO:0005794">
    <property type="term" value="C:Golgi apparatus"/>
    <property type="evidence" value="ECO:0007669"/>
    <property type="project" value="UniProtKB-SubCell"/>
</dbReference>
<evidence type="ECO:0008006" key="8">
    <source>
        <dbReference type="Google" id="ProtNLM"/>
    </source>
</evidence>
<dbReference type="SUPFAM" id="SSF57997">
    <property type="entry name" value="Tropomyosin"/>
    <property type="match status" value="1"/>
</dbReference>
<keyword evidence="2" id="KW-0333">Golgi apparatus</keyword>
<reference evidence="6" key="1">
    <citation type="submission" date="2022-12" db="EMBL/GenBank/DDBJ databases">
        <authorList>
            <person name="Webb A."/>
        </authorList>
    </citation>
    <scope>NUCLEOTIDE SEQUENCE</scope>
    <source>
        <strain evidence="6">Hp1</strain>
    </source>
</reference>
<dbReference type="PANTHER" id="PTHR18921:SF2">
    <property type="entry name" value="THYROID RECEPTOR-INTERACTING PROTEIN 11"/>
    <property type="match status" value="1"/>
</dbReference>
<dbReference type="GO" id="GO:0007030">
    <property type="term" value="P:Golgi organization"/>
    <property type="evidence" value="ECO:0007669"/>
    <property type="project" value="TreeGrafter"/>
</dbReference>
<comment type="subcellular location">
    <subcellularLocation>
        <location evidence="1">Golgi apparatus</location>
    </subcellularLocation>
</comment>
<evidence type="ECO:0000256" key="5">
    <source>
        <dbReference type="SAM" id="MobiDB-lite"/>
    </source>
</evidence>
<feature type="coiled-coil region" evidence="4">
    <location>
        <begin position="184"/>
        <end position="232"/>
    </location>
</feature>
<gene>
    <name evidence="6" type="ORF">HBR001_LOCUS7988</name>
</gene>
<evidence type="ECO:0000256" key="4">
    <source>
        <dbReference type="SAM" id="Coils"/>
    </source>
</evidence>
<evidence type="ECO:0000313" key="7">
    <source>
        <dbReference type="Proteomes" id="UP001162031"/>
    </source>
</evidence>
<evidence type="ECO:0000256" key="2">
    <source>
        <dbReference type="ARBA" id="ARBA00023034"/>
    </source>
</evidence>
<dbReference type="GO" id="GO:0031267">
    <property type="term" value="F:small GTPase binding"/>
    <property type="evidence" value="ECO:0007669"/>
    <property type="project" value="TreeGrafter"/>
</dbReference>
<dbReference type="AlphaFoldDB" id="A0AAV0UZ41"/>
<organism evidence="6 7">
    <name type="scientific">Hyaloperonospora brassicae</name>
    <name type="common">Brassica downy mildew</name>
    <name type="synonym">Peronospora brassicae</name>
    <dbReference type="NCBI Taxonomy" id="162125"/>
    <lineage>
        <taxon>Eukaryota</taxon>
        <taxon>Sar</taxon>
        <taxon>Stramenopiles</taxon>
        <taxon>Oomycota</taxon>
        <taxon>Peronosporomycetes</taxon>
        <taxon>Peronosporales</taxon>
        <taxon>Peronosporaceae</taxon>
        <taxon>Hyaloperonospora</taxon>
    </lineage>
</organism>
<protein>
    <recommendedName>
        <fullName evidence="8">GRIP domain-containing protein</fullName>
    </recommendedName>
</protein>
<accession>A0AAV0UZ41</accession>
<evidence type="ECO:0000256" key="1">
    <source>
        <dbReference type="ARBA" id="ARBA00004555"/>
    </source>
</evidence>
<evidence type="ECO:0000256" key="3">
    <source>
        <dbReference type="ARBA" id="ARBA00023054"/>
    </source>
</evidence>
<evidence type="ECO:0000313" key="6">
    <source>
        <dbReference type="EMBL" id="CAI5739929.1"/>
    </source>
</evidence>
<dbReference type="GO" id="GO:0006888">
    <property type="term" value="P:endoplasmic reticulum to Golgi vesicle-mediated transport"/>
    <property type="evidence" value="ECO:0007669"/>
    <property type="project" value="TreeGrafter"/>
</dbReference>
<feature type="region of interest" description="Disordered" evidence="5">
    <location>
        <begin position="43"/>
        <end position="63"/>
    </location>
</feature>
<name>A0AAV0UZ41_HYABA</name>
<sequence>MWSRLAEGLAEIVAPEEGYAQELDDTSDQDSIHVDSVAMRPQFGSVKGSVPSVAADKLREDEDEQEEYIRDLERALLQQKKQNNVLENRIKELIESQQDNGDKAEQKQLERHVRDQEEEDTLRQKDVTIEDKSQAAELVDAAALQSEEDSVARVKYHRLVQDLQQSQIEVSTLAAQCQAQAKELMVLRDKEEALQVANETLQQDEQEIRARAAEYEQAYVDLLVEIEQIKTANAEEKTALIENSKDRGSLIDSQRLYDLEAQLTTAEADKMLAQQDAERLQRDVDTLEDVLRQFQMDSKAHRARINALEAELEQTTRRLQSHQPLLGPNEGERNDSERLVEKLDKKTHECEQLREALESTATQYTSERDVVDKRLAAQLVVAYVDSEKKGEILHLMARIMDFTEDQKRRVGVGYPVEGNGGGGLFSSLLGLVAPGDESASVDPSTIEGKDFSELWSDFLLDETSNRK</sequence>